<feature type="compositionally biased region" description="Pro residues" evidence="3">
    <location>
        <begin position="107"/>
        <end position="125"/>
    </location>
</feature>
<keyword evidence="7" id="KW-1185">Reference proteome</keyword>
<name>A0AAD2HAH3_9AGAR</name>
<feature type="compositionally biased region" description="Low complexity" evidence="3">
    <location>
        <begin position="601"/>
        <end position="612"/>
    </location>
</feature>
<dbReference type="Gene3D" id="1.20.870.10">
    <property type="entry name" value="Son of sevenless (SoS) protein Chain: S domain 1"/>
    <property type="match status" value="1"/>
</dbReference>
<dbReference type="GO" id="GO:0005886">
    <property type="term" value="C:plasma membrane"/>
    <property type="evidence" value="ECO:0007669"/>
    <property type="project" value="TreeGrafter"/>
</dbReference>
<dbReference type="Gene3D" id="1.10.840.10">
    <property type="entry name" value="Ras guanine-nucleotide exchange factors catalytic domain"/>
    <property type="match status" value="1"/>
</dbReference>
<dbReference type="InterPro" id="IPR036964">
    <property type="entry name" value="RASGEF_cat_dom_sf"/>
</dbReference>
<feature type="region of interest" description="Disordered" evidence="3">
    <location>
        <begin position="102"/>
        <end position="155"/>
    </location>
</feature>
<protein>
    <recommendedName>
        <fullName evidence="8">Ras GEF</fullName>
    </recommendedName>
</protein>
<dbReference type="InterPro" id="IPR008937">
    <property type="entry name" value="Ras-like_GEF"/>
</dbReference>
<feature type="compositionally biased region" description="Acidic residues" evidence="3">
    <location>
        <begin position="1205"/>
        <end position="1226"/>
    </location>
</feature>
<feature type="compositionally biased region" description="Basic residues" evidence="3">
    <location>
        <begin position="613"/>
        <end position="622"/>
    </location>
</feature>
<evidence type="ECO:0000256" key="2">
    <source>
        <dbReference type="PROSITE-ProRule" id="PRU00168"/>
    </source>
</evidence>
<evidence type="ECO:0000313" key="6">
    <source>
        <dbReference type="EMBL" id="CAK5271188.1"/>
    </source>
</evidence>
<dbReference type="Pfam" id="PF00617">
    <property type="entry name" value="RasGEF"/>
    <property type="match status" value="1"/>
</dbReference>
<feature type="compositionally biased region" description="Pro residues" evidence="3">
    <location>
        <begin position="517"/>
        <end position="526"/>
    </location>
</feature>
<feature type="region of interest" description="Disordered" evidence="3">
    <location>
        <begin position="468"/>
        <end position="530"/>
    </location>
</feature>
<feature type="region of interest" description="Disordered" evidence="3">
    <location>
        <begin position="567"/>
        <end position="629"/>
    </location>
</feature>
<feature type="compositionally biased region" description="Low complexity" evidence="3">
    <location>
        <begin position="784"/>
        <end position="797"/>
    </location>
</feature>
<dbReference type="InterPro" id="IPR001895">
    <property type="entry name" value="RASGEF_cat_dom"/>
</dbReference>
<proteinExistence type="predicted"/>
<keyword evidence="1 2" id="KW-0344">Guanine-nucleotide releasing factor</keyword>
<dbReference type="PROSITE" id="PS50009">
    <property type="entry name" value="RASGEF_CAT"/>
    <property type="match status" value="1"/>
</dbReference>
<evidence type="ECO:0000313" key="7">
    <source>
        <dbReference type="Proteomes" id="UP001295794"/>
    </source>
</evidence>
<dbReference type="PANTHER" id="PTHR23113:SF368">
    <property type="entry name" value="CELL DIVISION CONTROL PROTEIN 25"/>
    <property type="match status" value="1"/>
</dbReference>
<evidence type="ECO:0000256" key="3">
    <source>
        <dbReference type="SAM" id="MobiDB-lite"/>
    </source>
</evidence>
<feature type="region of interest" description="Disordered" evidence="3">
    <location>
        <begin position="315"/>
        <end position="365"/>
    </location>
</feature>
<dbReference type="InterPro" id="IPR023578">
    <property type="entry name" value="Ras_GEF_dom_sf"/>
</dbReference>
<dbReference type="GO" id="GO:0007265">
    <property type="term" value="P:Ras protein signal transduction"/>
    <property type="evidence" value="ECO:0007669"/>
    <property type="project" value="TreeGrafter"/>
</dbReference>
<dbReference type="InterPro" id="IPR000651">
    <property type="entry name" value="Ras-like_Gua-exchang_fac_N"/>
</dbReference>
<evidence type="ECO:0000259" key="4">
    <source>
        <dbReference type="PROSITE" id="PS50009"/>
    </source>
</evidence>
<feature type="compositionally biased region" description="Low complexity" evidence="3">
    <location>
        <begin position="340"/>
        <end position="350"/>
    </location>
</feature>
<feature type="region of interest" description="Disordered" evidence="3">
    <location>
        <begin position="777"/>
        <end position="797"/>
    </location>
</feature>
<dbReference type="CDD" id="cd06224">
    <property type="entry name" value="REM"/>
    <property type="match status" value="1"/>
</dbReference>
<dbReference type="EMBL" id="CAVNYO010000169">
    <property type="protein sequence ID" value="CAK5271188.1"/>
    <property type="molecule type" value="Genomic_DNA"/>
</dbReference>
<gene>
    <name evidence="6" type="ORF">MYCIT1_LOCUS16086</name>
</gene>
<evidence type="ECO:0000256" key="1">
    <source>
        <dbReference type="ARBA" id="ARBA00022658"/>
    </source>
</evidence>
<feature type="domain" description="Ras-GEF" evidence="4">
    <location>
        <begin position="1305"/>
        <end position="1605"/>
    </location>
</feature>
<feature type="compositionally biased region" description="Low complexity" evidence="3">
    <location>
        <begin position="137"/>
        <end position="150"/>
    </location>
</feature>
<feature type="compositionally biased region" description="Basic and acidic residues" evidence="3">
    <location>
        <begin position="589"/>
        <end position="600"/>
    </location>
</feature>
<dbReference type="GO" id="GO:0005085">
    <property type="term" value="F:guanyl-nucleotide exchange factor activity"/>
    <property type="evidence" value="ECO:0007669"/>
    <property type="project" value="UniProtKB-KW"/>
</dbReference>
<sequence length="1608" mass="174637">MRHIICHCSVTSCALVLRRLPQQSGLDLVPPLPSLLCCCTTFHVHHTARIKWDSEASVDPCTQLYYLPTRPVRFGVVECPANFDRYRLRLSTDLLHTTIMSETYSPAPTPPESPVHGPSTPPGLTPPSEVDELSLLDPSSTPATPDASSSNGVLLPFPTSSDAAFAFSEMDTEGHPHEPLPSELAAAAEDITVAPDGSFVETSSGALARELKRRYDNAHGVSPTVRSPYTITALINQHGRQMYRIGRRDKKTPPGASALEAEERVTSTVISPASDHGHGRARSPRRSRISVSMFNKTGLGAAAGGSGAVRSGANGGAGLALPGQSSGSTGTRKLRKTRSSSELVTSEGSSRPNGRGHSQSVTSADYHPASMTDSMISSASHGGAADAFAGIMGWGTPALGTATGSTSSFSNSTSNISSPPASSSISSPSGHKNPFGGTIHFESPVRKVQFELLPMPRHLREMQSFESGLTAKQTDHTDGLIPEGLLPREAFDTDPQRPPSAMRVRDSMSSEAAEAPAPAPAAPSGPQPETLLLSRYQGDIFTVLQTYRGLPLLDRLGPGEETTVIKLSSSDNNAAPKDDPRFVIWGEPVSERERDADERSLSGVTDGSSSSSRPRRNTKVGKGKTPDLPGVKLDDSSAVVKVLVAATIERWIAQLTSDLKYDELLNFFLTYRTYISAVDLCHLLICRFHWALQTSSSPQDEFVRRVVRVRTFVAFRYWITNFFALDFLPDRELRVSMATWLNTLWRDPILQKLPDGLALIRKLRKVVRDHKTIYTRAPASQEGTTSANTPSSAASDSSHVLGESFAAATRNAAVVEDDADIDLDFVADENNMPYTPPDFIADTRNSIVPISSLTVMQRTDPLGGDAPVVGNAALPMHHNVLSRAFVKTMGQLGRWKRVLNQRSTGVVRTPLGACADPNAIDLELTVGRDMLSVNGGFEQYLKMKGNGAAHVRSTPLMAAPHEATKLFVSPPPPIDMPEPAIDQPEPEAEPEPEPSAESAMTESAETKSAETEPAPVDEPRPESLAESVYSFRSSSTDSFGAPVSSTRALFPGGAQSQFQFDIVSIDDLDLSDNSSDGPAAPPGLRQPLRRLPRQFEFAARHRSDTVSSMGLHSTAHSSIASSNSAAAEPINGGAIHQWQMNALVQSLSDDEEEGDVEAALNRLEGQINPTKQQEKLSKVDGWMRTMRDRFLNGDYDENLQRQFSDDEEEEVVEEEANAADDGEDDVDQNLGESDLAIEEMATPVISAPPMSPPKVADEARPVPEEAVPLEILQSRVPPRASMSKFVTVPGENGSRFHRSFILAHRAVQTAEHFAMIDKQLFVNVRIEEIMEDWMAYDDSVEVLDWAQYLKEKAAGSGLAAVRARFNLMTSFVASEIVLSPPSARPAVAAKFIRIAWRSYRIGSYNTLVAIIAGLRSSWVTQALRNWKSVGRWELRVLNDLREFVTHSNDFKYIRQAIAETKTQDAVVDVDQAAARRKSISTGEAKPQSCVPFIGVYLSQLYRHHKLPDLIDPTAPSEPVGIDPVTANFDPPAHPEVFSALAPLPDSIHLEPLINVQKQRLIAGVIKSLVAVQGVAGKVQFPVEKRMYQKCLKLRALDADTMRRALGSF</sequence>
<feature type="compositionally biased region" description="Acidic residues" evidence="3">
    <location>
        <begin position="984"/>
        <end position="994"/>
    </location>
</feature>
<reference evidence="6" key="1">
    <citation type="submission" date="2023-11" db="EMBL/GenBank/DDBJ databases">
        <authorList>
            <person name="De Vega J J."/>
            <person name="De Vega J J."/>
        </authorList>
    </citation>
    <scope>NUCLEOTIDE SEQUENCE</scope>
</reference>
<feature type="region of interest" description="Disordered" evidence="3">
    <location>
        <begin position="1203"/>
        <end position="1226"/>
    </location>
</feature>
<dbReference type="SUPFAM" id="SSF48366">
    <property type="entry name" value="Ras GEF"/>
    <property type="match status" value="1"/>
</dbReference>
<dbReference type="Pfam" id="PF00618">
    <property type="entry name" value="RasGEF_N"/>
    <property type="match status" value="1"/>
</dbReference>
<feature type="compositionally biased region" description="Basic residues" evidence="3">
    <location>
        <begin position="279"/>
        <end position="288"/>
    </location>
</feature>
<feature type="compositionally biased region" description="Low complexity" evidence="3">
    <location>
        <begin position="403"/>
        <end position="429"/>
    </location>
</feature>
<dbReference type="PANTHER" id="PTHR23113">
    <property type="entry name" value="GUANINE NUCLEOTIDE EXCHANGE FACTOR"/>
    <property type="match status" value="1"/>
</dbReference>
<dbReference type="SMART" id="SM00147">
    <property type="entry name" value="RasGEF"/>
    <property type="match status" value="1"/>
</dbReference>
<evidence type="ECO:0008006" key="8">
    <source>
        <dbReference type="Google" id="ProtNLM"/>
    </source>
</evidence>
<dbReference type="PROSITE" id="PS50212">
    <property type="entry name" value="RASGEF_NTER"/>
    <property type="match status" value="1"/>
</dbReference>
<feature type="domain" description="N-terminal Ras-GEF" evidence="5">
    <location>
        <begin position="639"/>
        <end position="764"/>
    </location>
</feature>
<feature type="region of interest" description="Disordered" evidence="3">
    <location>
        <begin position="403"/>
        <end position="438"/>
    </location>
</feature>
<feature type="region of interest" description="Disordered" evidence="3">
    <location>
        <begin position="965"/>
        <end position="1029"/>
    </location>
</feature>
<feature type="region of interest" description="Disordered" evidence="3">
    <location>
        <begin position="245"/>
        <end position="288"/>
    </location>
</feature>
<accession>A0AAD2HAH3</accession>
<organism evidence="6 7">
    <name type="scientific">Mycena citricolor</name>
    <dbReference type="NCBI Taxonomy" id="2018698"/>
    <lineage>
        <taxon>Eukaryota</taxon>
        <taxon>Fungi</taxon>
        <taxon>Dikarya</taxon>
        <taxon>Basidiomycota</taxon>
        <taxon>Agaricomycotina</taxon>
        <taxon>Agaricomycetes</taxon>
        <taxon>Agaricomycetidae</taxon>
        <taxon>Agaricales</taxon>
        <taxon>Marasmiineae</taxon>
        <taxon>Mycenaceae</taxon>
        <taxon>Mycena</taxon>
    </lineage>
</organism>
<evidence type="ECO:0000259" key="5">
    <source>
        <dbReference type="PROSITE" id="PS50212"/>
    </source>
</evidence>
<comment type="caution">
    <text evidence="6">The sequence shown here is derived from an EMBL/GenBank/DDBJ whole genome shotgun (WGS) entry which is preliminary data.</text>
</comment>
<dbReference type="Proteomes" id="UP001295794">
    <property type="component" value="Unassembled WGS sequence"/>
</dbReference>